<proteinExistence type="predicted"/>
<feature type="domain" description="K Homology" evidence="11">
    <location>
        <begin position="55"/>
        <end position="128"/>
    </location>
</feature>
<evidence type="ECO:0000256" key="8">
    <source>
        <dbReference type="ARBA" id="ARBA00034798"/>
    </source>
</evidence>
<dbReference type="FunFam" id="3.30.1370.10:FF:000022">
    <property type="entry name" value="RNA-binding protein Nova-1 isoform 1"/>
    <property type="match status" value="1"/>
</dbReference>
<sequence length="496" mass="51139">MMAGGAVQQNGIFSNPHHHNQQPHMESDPPDSRKRPLETPTEASSTKRTNTGEEGEYFLKVLIPSYAAGSIIGKGGQTIVQLQKETGATIKLSKSKDFYPGTTERVCLIQGTVEALNSVHDFIAEKVREMPQSAQKTEPVSILQPQTTVNPDRVKQAKLIVPNSTAGLIIGKGGATVKAVMEQSGAWVQLSQKPEGINLQERVVTISGEPEQNRKAVEIIVQKIQEDPQSSSCLNISYSNISGPVANSNPTGSPYANSAEVMPAAAAAAAATASSLLGQASLAGVGAFPTTMSSFSGNDLLAITSALNTLASYGYNTNSLGLGLNPAAASGVLAAVAASANPAAAAAANLLASYANDATTSSGHPATSLGGFTLGSLAAATGATNGYLSAASPLMASSLLATEKLNEGAKDVVEIAVPENLVGAILGKGGKTLVEYQELTGARIQISKKGEFVPGTRNRKVTITGSPAATQAAQYLISQRITYEQGVRATNPQKVG</sequence>
<evidence type="ECO:0000256" key="6">
    <source>
        <dbReference type="ARBA" id="ARBA00023187"/>
    </source>
</evidence>
<dbReference type="PANTHER" id="PTHR10288">
    <property type="entry name" value="KH DOMAIN CONTAINING RNA BINDING PROTEIN"/>
    <property type="match status" value="1"/>
</dbReference>
<dbReference type="GO" id="GO:0008380">
    <property type="term" value="P:RNA splicing"/>
    <property type="evidence" value="ECO:0007669"/>
    <property type="project" value="UniProtKB-KW"/>
</dbReference>
<name>A0A6P6LFJ6_CARAU</name>
<dbReference type="GeneID" id="113058539"/>
<dbReference type="InterPro" id="IPR047274">
    <property type="entry name" value="KH-I_NOVA_rpt3"/>
</dbReference>
<keyword evidence="6" id="KW-0508">mRNA splicing</keyword>
<dbReference type="CDD" id="cd09031">
    <property type="entry name" value="KH-I_NOVA_rpt3"/>
    <property type="match status" value="1"/>
</dbReference>
<evidence type="ECO:0000256" key="4">
    <source>
        <dbReference type="ARBA" id="ARBA00022884"/>
    </source>
</evidence>
<feature type="domain" description="K Homology" evidence="11">
    <location>
        <begin position="153"/>
        <end position="225"/>
    </location>
</feature>
<evidence type="ECO:0000256" key="10">
    <source>
        <dbReference type="SAM" id="MobiDB-lite"/>
    </source>
</evidence>
<organism evidence="12 13">
    <name type="scientific">Carassius auratus</name>
    <name type="common">Goldfish</name>
    <dbReference type="NCBI Taxonomy" id="7957"/>
    <lineage>
        <taxon>Eukaryota</taxon>
        <taxon>Metazoa</taxon>
        <taxon>Chordata</taxon>
        <taxon>Craniata</taxon>
        <taxon>Vertebrata</taxon>
        <taxon>Euteleostomi</taxon>
        <taxon>Actinopterygii</taxon>
        <taxon>Neopterygii</taxon>
        <taxon>Teleostei</taxon>
        <taxon>Ostariophysi</taxon>
        <taxon>Cypriniformes</taxon>
        <taxon>Cyprinidae</taxon>
        <taxon>Cyprininae</taxon>
        <taxon>Carassius</taxon>
    </lineage>
</organism>
<comment type="subunit">
    <text evidence="8">Interacts with PTBP2; the interaction is direct.</text>
</comment>
<evidence type="ECO:0000256" key="2">
    <source>
        <dbReference type="ARBA" id="ARBA00022664"/>
    </source>
</evidence>
<keyword evidence="7" id="KW-0539">Nucleus</keyword>
<evidence type="ECO:0000256" key="7">
    <source>
        <dbReference type="ARBA" id="ARBA00023242"/>
    </source>
</evidence>
<dbReference type="CDD" id="cd22435">
    <property type="entry name" value="KH-I_NOVA_rpt1"/>
    <property type="match status" value="1"/>
</dbReference>
<dbReference type="RefSeq" id="XP_026082302.1">
    <property type="nucleotide sequence ID" value="XM_026226517.1"/>
</dbReference>
<dbReference type="SMART" id="SM00322">
    <property type="entry name" value="KH"/>
    <property type="match status" value="3"/>
</dbReference>
<dbReference type="InterPro" id="IPR004088">
    <property type="entry name" value="KH_dom_type_1"/>
</dbReference>
<dbReference type="InterPro" id="IPR047276">
    <property type="entry name" value="KH-I_NOVA_rpt2"/>
</dbReference>
<keyword evidence="3" id="KW-0677">Repeat</keyword>
<accession>A0A6P6LFJ6</accession>
<evidence type="ECO:0000256" key="9">
    <source>
        <dbReference type="PROSITE-ProRule" id="PRU00117"/>
    </source>
</evidence>
<dbReference type="GO" id="GO:0005634">
    <property type="term" value="C:nucleus"/>
    <property type="evidence" value="ECO:0007669"/>
    <property type="project" value="UniProtKB-SubCell"/>
</dbReference>
<evidence type="ECO:0000259" key="11">
    <source>
        <dbReference type="SMART" id="SM00322"/>
    </source>
</evidence>
<keyword evidence="2" id="KW-0507">mRNA processing</keyword>
<feature type="region of interest" description="Disordered" evidence="10">
    <location>
        <begin position="1"/>
        <end position="51"/>
    </location>
</feature>
<comment type="subcellular location">
    <subcellularLocation>
        <location evidence="1">Nucleus</location>
    </subcellularLocation>
</comment>
<dbReference type="FunFam" id="3.30.1370.10:FF:000019">
    <property type="entry name" value="RNA-binding protein Nova-1 isoform 1"/>
    <property type="match status" value="1"/>
</dbReference>
<gene>
    <name evidence="13" type="primary">LOC113058539</name>
</gene>
<dbReference type="GO" id="GO:0007399">
    <property type="term" value="P:nervous system development"/>
    <property type="evidence" value="ECO:0007669"/>
    <property type="project" value="UniProtKB-KW"/>
</dbReference>
<dbReference type="AlphaFoldDB" id="A0A6P6LFJ6"/>
<dbReference type="FunFam" id="3.30.1370.10:FF:000020">
    <property type="entry name" value="RNA-binding protein Nova-1 isoform 1"/>
    <property type="match status" value="1"/>
</dbReference>
<dbReference type="InterPro" id="IPR004087">
    <property type="entry name" value="KH_dom"/>
</dbReference>
<evidence type="ECO:0000313" key="13">
    <source>
        <dbReference type="RefSeq" id="XP_026082302.1"/>
    </source>
</evidence>
<feature type="domain" description="K Homology" evidence="11">
    <location>
        <begin position="409"/>
        <end position="482"/>
    </location>
</feature>
<keyword evidence="4 9" id="KW-0694">RNA-binding</keyword>
<feature type="compositionally biased region" description="Basic and acidic residues" evidence="10">
    <location>
        <begin position="25"/>
        <end position="37"/>
    </location>
</feature>
<dbReference type="SUPFAM" id="SSF54791">
    <property type="entry name" value="Eukaryotic type KH-domain (KH-domain type I)"/>
    <property type="match status" value="3"/>
</dbReference>
<keyword evidence="5" id="KW-0524">Neurogenesis</keyword>
<evidence type="ECO:0000313" key="12">
    <source>
        <dbReference type="Proteomes" id="UP000515129"/>
    </source>
</evidence>
<dbReference type="Gene3D" id="3.30.1370.10">
    <property type="entry name" value="K Homology domain, type 1"/>
    <property type="match status" value="3"/>
</dbReference>
<protein>
    <submittedName>
        <fullName evidence="13">RNA-binding protein Nova-1-like isoform X2</fullName>
    </submittedName>
</protein>
<reference evidence="13" key="1">
    <citation type="submission" date="2025-08" db="UniProtKB">
        <authorList>
            <consortium name="RefSeq"/>
        </authorList>
    </citation>
    <scope>IDENTIFICATION</scope>
    <source>
        <strain evidence="13">Wakin</strain>
        <tissue evidence="13">Muscle</tissue>
    </source>
</reference>
<dbReference type="Proteomes" id="UP000515129">
    <property type="component" value="Chromosome 40"/>
</dbReference>
<dbReference type="GO" id="GO:0003723">
    <property type="term" value="F:RNA binding"/>
    <property type="evidence" value="ECO:0007669"/>
    <property type="project" value="UniProtKB-UniRule"/>
</dbReference>
<evidence type="ECO:0000256" key="5">
    <source>
        <dbReference type="ARBA" id="ARBA00022902"/>
    </source>
</evidence>
<dbReference type="GO" id="GO:0006397">
    <property type="term" value="P:mRNA processing"/>
    <property type="evidence" value="ECO:0007669"/>
    <property type="project" value="UniProtKB-KW"/>
</dbReference>
<keyword evidence="12" id="KW-1185">Reference proteome</keyword>
<dbReference type="InterPro" id="IPR036612">
    <property type="entry name" value="KH_dom_type_1_sf"/>
</dbReference>
<evidence type="ECO:0000256" key="1">
    <source>
        <dbReference type="ARBA" id="ARBA00004123"/>
    </source>
</evidence>
<dbReference type="InterPro" id="IPR047275">
    <property type="entry name" value="KH-I_NOVA_rpt1"/>
</dbReference>
<dbReference type="PROSITE" id="PS50084">
    <property type="entry name" value="KH_TYPE_1"/>
    <property type="match status" value="3"/>
</dbReference>
<dbReference type="Pfam" id="PF00013">
    <property type="entry name" value="KH_1"/>
    <property type="match status" value="3"/>
</dbReference>
<dbReference type="CDD" id="cd22436">
    <property type="entry name" value="KH-I_NOVA_rpt2"/>
    <property type="match status" value="1"/>
</dbReference>
<evidence type="ECO:0000256" key="3">
    <source>
        <dbReference type="ARBA" id="ARBA00022737"/>
    </source>
</evidence>